<feature type="transmembrane region" description="Helical" evidence="12">
    <location>
        <begin position="12"/>
        <end position="33"/>
    </location>
</feature>
<keyword evidence="7" id="KW-0143">Chaperone</keyword>
<keyword evidence="4 12" id="KW-0812">Transmembrane</keyword>
<dbReference type="InterPro" id="IPR000297">
    <property type="entry name" value="PPIase_PpiC"/>
</dbReference>
<keyword evidence="5 12" id="KW-1133">Transmembrane helix</keyword>
<keyword evidence="3" id="KW-0997">Cell inner membrane</keyword>
<evidence type="ECO:0000256" key="3">
    <source>
        <dbReference type="ARBA" id="ARBA00022519"/>
    </source>
</evidence>
<dbReference type="Pfam" id="PF13623">
    <property type="entry name" value="SurA_N_2"/>
    <property type="match status" value="1"/>
</dbReference>
<evidence type="ECO:0000256" key="9">
    <source>
        <dbReference type="ARBA" id="ARBA00040743"/>
    </source>
</evidence>
<dbReference type="PANTHER" id="PTHR47529">
    <property type="entry name" value="PEPTIDYL-PROLYL CIS-TRANS ISOMERASE D"/>
    <property type="match status" value="1"/>
</dbReference>
<name>A0A327Q2T8_9BACT</name>
<dbReference type="Pfam" id="PF13616">
    <property type="entry name" value="Rotamase_3"/>
    <property type="match status" value="1"/>
</dbReference>
<feature type="domain" description="PpiC" evidence="13">
    <location>
        <begin position="347"/>
        <end position="443"/>
    </location>
</feature>
<keyword evidence="6 12" id="KW-0472">Membrane</keyword>
<dbReference type="RefSeq" id="WP_111600042.1">
    <property type="nucleotide sequence ID" value="NZ_QLLL01000011.1"/>
</dbReference>
<dbReference type="SUPFAM" id="SSF54534">
    <property type="entry name" value="FKBP-like"/>
    <property type="match status" value="1"/>
</dbReference>
<evidence type="ECO:0000313" key="14">
    <source>
        <dbReference type="EMBL" id="RAI98669.1"/>
    </source>
</evidence>
<evidence type="ECO:0000256" key="8">
    <source>
        <dbReference type="ARBA" id="ARBA00038408"/>
    </source>
</evidence>
<dbReference type="EMBL" id="QLLL01000011">
    <property type="protein sequence ID" value="RAI98669.1"/>
    <property type="molecule type" value="Genomic_DNA"/>
</dbReference>
<dbReference type="PANTHER" id="PTHR47529:SF1">
    <property type="entry name" value="PERIPLASMIC CHAPERONE PPID"/>
    <property type="match status" value="1"/>
</dbReference>
<keyword evidence="15" id="KW-1185">Reference proteome</keyword>
<dbReference type="Proteomes" id="UP000249547">
    <property type="component" value="Unassembled WGS sequence"/>
</dbReference>
<comment type="caution">
    <text evidence="14">The sequence shown here is derived from an EMBL/GenBank/DDBJ whole genome shotgun (WGS) entry which is preliminary data.</text>
</comment>
<keyword evidence="11 14" id="KW-0413">Isomerase</keyword>
<dbReference type="InterPro" id="IPR046357">
    <property type="entry name" value="PPIase_dom_sf"/>
</dbReference>
<evidence type="ECO:0000259" key="13">
    <source>
        <dbReference type="PROSITE" id="PS50198"/>
    </source>
</evidence>
<comment type="similarity">
    <text evidence="8">Belongs to the PpiD chaperone family.</text>
</comment>
<evidence type="ECO:0000256" key="4">
    <source>
        <dbReference type="ARBA" id="ARBA00022692"/>
    </source>
</evidence>
<reference evidence="14 15" key="1">
    <citation type="submission" date="2018-06" db="EMBL/GenBank/DDBJ databases">
        <title>Genomic Encyclopedia of Archaeal and Bacterial Type Strains, Phase II (KMG-II): from individual species to whole genera.</title>
        <authorList>
            <person name="Goeker M."/>
        </authorList>
    </citation>
    <scope>NUCLEOTIDE SEQUENCE [LARGE SCALE GENOMIC DNA]</scope>
    <source>
        <strain evidence="14 15">DSM 23857</strain>
    </source>
</reference>
<accession>A0A327Q2T8</accession>
<evidence type="ECO:0000256" key="5">
    <source>
        <dbReference type="ARBA" id="ARBA00022989"/>
    </source>
</evidence>
<dbReference type="InterPro" id="IPR027304">
    <property type="entry name" value="Trigger_fact/SurA_dom_sf"/>
</dbReference>
<protein>
    <recommendedName>
        <fullName evidence="9">Periplasmic chaperone PpiD</fullName>
    </recommendedName>
    <alternativeName>
        <fullName evidence="10">Periplasmic folding chaperone</fullName>
    </alternativeName>
</protein>
<dbReference type="GO" id="GO:0005886">
    <property type="term" value="C:plasma membrane"/>
    <property type="evidence" value="ECO:0007669"/>
    <property type="project" value="UniProtKB-SubCell"/>
</dbReference>
<dbReference type="Gene3D" id="3.10.50.40">
    <property type="match status" value="1"/>
</dbReference>
<evidence type="ECO:0000256" key="12">
    <source>
        <dbReference type="SAM" id="Phobius"/>
    </source>
</evidence>
<proteinExistence type="inferred from homology"/>
<organism evidence="14 15">
    <name type="scientific">Chitinophaga skermanii</name>
    <dbReference type="NCBI Taxonomy" id="331697"/>
    <lineage>
        <taxon>Bacteria</taxon>
        <taxon>Pseudomonadati</taxon>
        <taxon>Bacteroidota</taxon>
        <taxon>Chitinophagia</taxon>
        <taxon>Chitinophagales</taxon>
        <taxon>Chitinophagaceae</taxon>
        <taxon>Chitinophaga</taxon>
    </lineage>
</organism>
<evidence type="ECO:0000256" key="10">
    <source>
        <dbReference type="ARBA" id="ARBA00042775"/>
    </source>
</evidence>
<evidence type="ECO:0000256" key="7">
    <source>
        <dbReference type="ARBA" id="ARBA00023186"/>
    </source>
</evidence>
<gene>
    <name evidence="14" type="ORF">LX64_04654</name>
</gene>
<keyword evidence="11" id="KW-0697">Rotamase</keyword>
<comment type="subcellular location">
    <subcellularLocation>
        <location evidence="1">Cell inner membrane</location>
        <topology evidence="1">Single-pass type II membrane protein</topology>
        <orientation evidence="1">Periplasmic side</orientation>
    </subcellularLocation>
</comment>
<evidence type="ECO:0000313" key="15">
    <source>
        <dbReference type="Proteomes" id="UP000249547"/>
    </source>
</evidence>
<dbReference type="PROSITE" id="PS50198">
    <property type="entry name" value="PPIC_PPIASE_2"/>
    <property type="match status" value="1"/>
</dbReference>
<dbReference type="GO" id="GO:0003755">
    <property type="term" value="F:peptidyl-prolyl cis-trans isomerase activity"/>
    <property type="evidence" value="ECO:0007669"/>
    <property type="project" value="UniProtKB-KW"/>
</dbReference>
<evidence type="ECO:0000256" key="1">
    <source>
        <dbReference type="ARBA" id="ARBA00004382"/>
    </source>
</evidence>
<sequence length="700" mass="76777">MSVIQTIREKYAKIMVAIIILAILGFILQDAFFGRGGGLFNRSTTVGKVDGEELSQKEYLELTDLAERNYSQQTGQALGDEGRQQVREQVWNQFISEQVMNKQFEKLGLVVTEDEISDQFFGKNPNPQVVQLFTDPQTGKFDQAQLRQIAQNVAQDKTGQASAQLKSLEDQIGKQQLYNKYTTLIHQGINYPKWMMEMDAAAAANSANISYVQVPYASIPDSDIKLTDAELNDYIQKHKDQFQTEENRRIEFISFNAIPSVADSLAAIQQLNELKAELDSTTNATDVANLINANSETKFFDGYAPASIVRVPNAESIVNLPVGGSFGPYYDNNLITYAKMVDRKTLPDTVKIRHIALSAPAGDSSAKARLDSLQAVIKAGGNFAALAAEFSHDNETAKNGGEVTITPNGNYVEEEKEFALSGAKGAMKVVKTSYGYALVEILEQKNFGPAIKVAYLSKRVDPSAATASAAYAEASEFGTKNRDRKTFENTIREKGLNKGISEDIYPMDFVVPGIGSTRELVRWVYGAKIGDVSPVFSVEDKHVVAVLTNIRTKGTLSLDEVRPRVEAEVRKIKKADKIIANLKTPASIEAAAQATAQPVMAASNINFAGYTIEGLGFEPRVIGASFNKAWGVGKVSAPIEGSNGVFVVKVDAYVPSSIPAPEYTLARSAYEQQTRQLWNSALFNVIKKKVNVVDNRAKFF</sequence>
<dbReference type="SUPFAM" id="SSF109998">
    <property type="entry name" value="Triger factor/SurA peptide-binding domain-like"/>
    <property type="match status" value="1"/>
</dbReference>
<evidence type="ECO:0000256" key="2">
    <source>
        <dbReference type="ARBA" id="ARBA00022475"/>
    </source>
</evidence>
<evidence type="ECO:0000256" key="11">
    <source>
        <dbReference type="PROSITE-ProRule" id="PRU00278"/>
    </source>
</evidence>
<keyword evidence="2" id="KW-1003">Cell membrane</keyword>
<evidence type="ECO:0000256" key="6">
    <source>
        <dbReference type="ARBA" id="ARBA00023136"/>
    </source>
</evidence>
<dbReference type="InterPro" id="IPR052029">
    <property type="entry name" value="PpiD_chaperone"/>
</dbReference>
<dbReference type="AlphaFoldDB" id="A0A327Q2T8"/>